<dbReference type="RefSeq" id="WP_269944609.1">
    <property type="nucleotide sequence ID" value="NZ_JAKMUT010000005.1"/>
</dbReference>
<sequence length="179" mass="18453">MAEQIRHSRDLFGAEHPEVRLPQELASSIPVEGAAGAGGGASTAQSRESLEAAVSENLKDSGAWAALAEVLLAEGQPVQAYACARTGYHRGLDALRGNGWRGTGPVPWSHEPNQGVLRAIGALVQTARALGEDDEVVRCLNLLHDCDPAAAPALGLDGSGKKAEPKPITEPGATPPAEG</sequence>
<accession>A0A9X3RFE7</accession>
<dbReference type="Pfam" id="PF11349">
    <property type="entry name" value="DUF3151"/>
    <property type="match status" value="1"/>
</dbReference>
<reference evidence="2" key="1">
    <citation type="submission" date="2022-02" db="EMBL/GenBank/DDBJ databases">
        <title>Corynebacterium sp. from urogenital microbiome.</title>
        <authorList>
            <person name="Cappelli E.A."/>
            <person name="Ribeiro T.G."/>
            <person name="Peixe L."/>
        </authorList>
    </citation>
    <scope>NUCLEOTIDE SEQUENCE</scope>
    <source>
        <strain evidence="2">C8Ua_174</strain>
    </source>
</reference>
<keyword evidence="3" id="KW-1185">Reference proteome</keyword>
<dbReference type="InterPro" id="IPR014487">
    <property type="entry name" value="DUF3151"/>
</dbReference>
<feature type="region of interest" description="Disordered" evidence="1">
    <location>
        <begin position="152"/>
        <end position="179"/>
    </location>
</feature>
<evidence type="ECO:0000313" key="2">
    <source>
        <dbReference type="EMBL" id="MCZ9289954.1"/>
    </source>
</evidence>
<dbReference type="EMBL" id="JAKMUT010000005">
    <property type="protein sequence ID" value="MCZ9289954.1"/>
    <property type="molecule type" value="Genomic_DNA"/>
</dbReference>
<evidence type="ECO:0000313" key="3">
    <source>
        <dbReference type="Proteomes" id="UP001146469"/>
    </source>
</evidence>
<dbReference type="Proteomes" id="UP001146469">
    <property type="component" value="Unassembled WGS sequence"/>
</dbReference>
<name>A0A9X3RFE7_9CORY</name>
<proteinExistence type="predicted"/>
<protein>
    <submittedName>
        <fullName evidence="2">DUF3151 domain-containing protein</fullName>
    </submittedName>
</protein>
<gene>
    <name evidence="2" type="ORF">L8V00_07030</name>
</gene>
<dbReference type="AlphaFoldDB" id="A0A9X3RFE7"/>
<comment type="caution">
    <text evidence="2">The sequence shown here is derived from an EMBL/GenBank/DDBJ whole genome shotgun (WGS) entry which is preliminary data.</text>
</comment>
<evidence type="ECO:0000256" key="1">
    <source>
        <dbReference type="SAM" id="MobiDB-lite"/>
    </source>
</evidence>
<organism evidence="2 3">
    <name type="scientific">Corynebacterium evansiae</name>
    <dbReference type="NCBI Taxonomy" id="2913499"/>
    <lineage>
        <taxon>Bacteria</taxon>
        <taxon>Bacillati</taxon>
        <taxon>Actinomycetota</taxon>
        <taxon>Actinomycetes</taxon>
        <taxon>Mycobacteriales</taxon>
        <taxon>Corynebacteriaceae</taxon>
        <taxon>Corynebacterium</taxon>
    </lineage>
</organism>